<evidence type="ECO:0000313" key="2">
    <source>
        <dbReference type="Proteomes" id="UP000282106"/>
    </source>
</evidence>
<name>A0A3N0VKK5_9GAMM</name>
<protein>
    <recommendedName>
        <fullName evidence="3">SRPBCC family protein</fullName>
    </recommendedName>
</protein>
<evidence type="ECO:0008006" key="3">
    <source>
        <dbReference type="Google" id="ProtNLM"/>
    </source>
</evidence>
<reference evidence="1 2" key="1">
    <citation type="submission" date="2018-10" db="EMBL/GenBank/DDBJ databases">
        <authorList>
            <person name="Chen W.-M."/>
        </authorList>
    </citation>
    <scope>NUCLEOTIDE SEQUENCE [LARGE SCALE GENOMIC DNA]</scope>
    <source>
        <strain evidence="1 2">THS-13</strain>
    </source>
</reference>
<dbReference type="Gene3D" id="3.30.530.20">
    <property type="match status" value="1"/>
</dbReference>
<evidence type="ECO:0000313" key="1">
    <source>
        <dbReference type="EMBL" id="ROH93307.1"/>
    </source>
</evidence>
<dbReference type="RefSeq" id="WP_123210162.1">
    <property type="nucleotide sequence ID" value="NZ_RJVO01000001.1"/>
</dbReference>
<comment type="caution">
    <text evidence="1">The sequence shown here is derived from an EMBL/GenBank/DDBJ whole genome shotgun (WGS) entry which is preliminary data.</text>
</comment>
<dbReference type="Proteomes" id="UP000282106">
    <property type="component" value="Unassembled WGS sequence"/>
</dbReference>
<dbReference type="InParanoid" id="A0A3N0VKK5"/>
<gene>
    <name evidence="1" type="ORF">ED208_01935</name>
</gene>
<keyword evidence="2" id="KW-1185">Reference proteome</keyword>
<dbReference type="EMBL" id="RJVO01000001">
    <property type="protein sequence ID" value="ROH93307.1"/>
    <property type="molecule type" value="Genomic_DNA"/>
</dbReference>
<sequence>MICLSFESRLAAAPETVWASASTMAGVNAELGPWVRMSYPAERAALDAQAVPLGELLFQSWLCVFGLIPFDRHALVLEQLYPGIGFDERSSSWMQKVWVHRRRIEAIPGGCRVSDELEIAPRLRLQAPLVRWLVAALFRHRHRRLRARYGALAG</sequence>
<dbReference type="AlphaFoldDB" id="A0A3N0VKK5"/>
<organism evidence="1 2">
    <name type="scientific">Stagnimonas aquatica</name>
    <dbReference type="NCBI Taxonomy" id="2689987"/>
    <lineage>
        <taxon>Bacteria</taxon>
        <taxon>Pseudomonadati</taxon>
        <taxon>Pseudomonadota</taxon>
        <taxon>Gammaproteobacteria</taxon>
        <taxon>Nevskiales</taxon>
        <taxon>Nevskiaceae</taxon>
        <taxon>Stagnimonas</taxon>
    </lineage>
</organism>
<proteinExistence type="predicted"/>
<dbReference type="InterPro" id="IPR023393">
    <property type="entry name" value="START-like_dom_sf"/>
</dbReference>
<accession>A0A3N0VKK5</accession>
<dbReference type="SUPFAM" id="SSF55961">
    <property type="entry name" value="Bet v1-like"/>
    <property type="match status" value="1"/>
</dbReference>